<evidence type="ECO:0000256" key="2">
    <source>
        <dbReference type="ARBA" id="ARBA00007362"/>
    </source>
</evidence>
<keyword evidence="6" id="KW-1185">Reference proteome</keyword>
<evidence type="ECO:0000259" key="4">
    <source>
        <dbReference type="Pfam" id="PF00892"/>
    </source>
</evidence>
<dbReference type="GO" id="GO:0016020">
    <property type="term" value="C:membrane"/>
    <property type="evidence" value="ECO:0007669"/>
    <property type="project" value="InterPro"/>
</dbReference>
<feature type="transmembrane region" description="Helical" evidence="3">
    <location>
        <begin position="126"/>
        <end position="146"/>
    </location>
</feature>
<keyword evidence="3" id="KW-1133">Transmembrane helix</keyword>
<protein>
    <submittedName>
        <fullName evidence="5">Permease of the drug/metabolite transporter (DMT) superfamily</fullName>
    </submittedName>
</protein>
<name>A0A1I5XUL5_9BACI</name>
<feature type="transmembrane region" description="Helical" evidence="3">
    <location>
        <begin position="40"/>
        <end position="58"/>
    </location>
</feature>
<organism evidence="5 6">
    <name type="scientific">Psychrobacillus psychrotolerans</name>
    <dbReference type="NCBI Taxonomy" id="126156"/>
    <lineage>
        <taxon>Bacteria</taxon>
        <taxon>Bacillati</taxon>
        <taxon>Bacillota</taxon>
        <taxon>Bacilli</taxon>
        <taxon>Bacillales</taxon>
        <taxon>Bacillaceae</taxon>
        <taxon>Psychrobacillus</taxon>
    </lineage>
</organism>
<dbReference type="Pfam" id="PF00892">
    <property type="entry name" value="EamA"/>
    <property type="match status" value="2"/>
</dbReference>
<evidence type="ECO:0000256" key="1">
    <source>
        <dbReference type="ARBA" id="ARBA00004127"/>
    </source>
</evidence>
<dbReference type="InterPro" id="IPR000620">
    <property type="entry name" value="EamA_dom"/>
</dbReference>
<dbReference type="SUPFAM" id="SSF103481">
    <property type="entry name" value="Multidrug resistance efflux transporter EmrE"/>
    <property type="match status" value="2"/>
</dbReference>
<dbReference type="RefSeq" id="WP_322788066.1">
    <property type="nucleotide sequence ID" value="NZ_CP183885.1"/>
</dbReference>
<feature type="transmembrane region" description="Helical" evidence="3">
    <location>
        <begin position="217"/>
        <end position="237"/>
    </location>
</feature>
<dbReference type="STRING" id="126156.SAMN05421670_1713"/>
<dbReference type="PANTHER" id="PTHR12715">
    <property type="entry name" value="TRANSPORTER, DRUG/METABOLITE EXPORTER FAMILY"/>
    <property type="match status" value="1"/>
</dbReference>
<evidence type="ECO:0000313" key="6">
    <source>
        <dbReference type="Proteomes" id="UP000198734"/>
    </source>
</evidence>
<keyword evidence="3" id="KW-0472">Membrane</keyword>
<dbReference type="PANTHER" id="PTHR12715:SF4">
    <property type="entry name" value="EAMA DOMAIN-CONTAINING PROTEIN"/>
    <property type="match status" value="1"/>
</dbReference>
<accession>A0A1I5XUL5</accession>
<dbReference type="Proteomes" id="UP000198734">
    <property type="component" value="Unassembled WGS sequence"/>
</dbReference>
<feature type="domain" description="EamA" evidence="4">
    <location>
        <begin position="7"/>
        <end position="142"/>
    </location>
</feature>
<feature type="transmembrane region" description="Helical" evidence="3">
    <location>
        <begin position="152"/>
        <end position="173"/>
    </location>
</feature>
<feature type="domain" description="EamA" evidence="4">
    <location>
        <begin position="154"/>
        <end position="288"/>
    </location>
</feature>
<reference evidence="6" key="1">
    <citation type="submission" date="2016-10" db="EMBL/GenBank/DDBJ databases">
        <authorList>
            <person name="Varghese N."/>
            <person name="Submissions S."/>
        </authorList>
    </citation>
    <scope>NUCLEOTIDE SEQUENCE [LARGE SCALE GENOMIC DNA]</scope>
    <source>
        <strain evidence="6">DSM 11706</strain>
    </source>
</reference>
<comment type="similarity">
    <text evidence="2">Belongs to the EamA transporter family.</text>
</comment>
<evidence type="ECO:0000256" key="3">
    <source>
        <dbReference type="SAM" id="Phobius"/>
    </source>
</evidence>
<feature type="transmembrane region" description="Helical" evidence="3">
    <location>
        <begin position="249"/>
        <end position="265"/>
    </location>
</feature>
<feature type="transmembrane region" description="Helical" evidence="3">
    <location>
        <begin position="70"/>
        <end position="91"/>
    </location>
</feature>
<gene>
    <name evidence="5" type="ORF">SAMN05421670_1713</name>
</gene>
<dbReference type="InterPro" id="IPR052756">
    <property type="entry name" value="Alkyne_AA_exporter"/>
</dbReference>
<dbReference type="EMBL" id="FOXU01000002">
    <property type="protein sequence ID" value="SFQ35417.1"/>
    <property type="molecule type" value="Genomic_DNA"/>
</dbReference>
<feature type="transmembrane region" description="Helical" evidence="3">
    <location>
        <begin position="271"/>
        <end position="291"/>
    </location>
</feature>
<feature type="transmembrane region" description="Helical" evidence="3">
    <location>
        <begin position="185"/>
        <end position="205"/>
    </location>
</feature>
<proteinExistence type="inferred from homology"/>
<feature type="transmembrane region" description="Helical" evidence="3">
    <location>
        <begin position="97"/>
        <end position="119"/>
    </location>
</feature>
<evidence type="ECO:0000313" key="5">
    <source>
        <dbReference type="EMBL" id="SFQ35417.1"/>
    </source>
</evidence>
<dbReference type="InterPro" id="IPR037185">
    <property type="entry name" value="EmrE-like"/>
</dbReference>
<comment type="subcellular location">
    <subcellularLocation>
        <location evidence="1">Endomembrane system</location>
        <topology evidence="1">Multi-pass membrane protein</topology>
    </subcellularLocation>
</comment>
<keyword evidence="3" id="KW-0812">Transmembrane</keyword>
<sequence length="313" mass="33760">MKYLNTKALILALFSVTIWGSSFASISASLQGGYTAGHLILVRFLIASIIFFIIALWPGVQFRLPHKEDLFKIVILGLIGISVYHLCVTFGQLSISAGTAGMLIGSAPIFTTIIAIIVLKERLGRIGWFGLAFGFVGILMIALGTGGGSLGISPGVFLVIMAAFSTAIFFVYQKPLYKKYTAIELTAYFTWVGTIPFLFFAPGLLEGIQHATLEANISAVYIGIFPTAIAYLTWAMALSYSEASSVSNSLYLEPVVAIIVTWIWLQELPSALSIGGGFVAIASVILVNMYGKKHQLKLSPQASPPTYDKIDIL</sequence>
<dbReference type="AlphaFoldDB" id="A0A1I5XUL5"/>